<protein>
    <recommendedName>
        <fullName evidence="9 10">Polyprenol-phosphate-mannose--protein mannosyltransferase</fullName>
        <ecNumber evidence="10">2.4.1.-</ecNumber>
    </recommendedName>
</protein>
<feature type="transmembrane region" description="Helical" evidence="10">
    <location>
        <begin position="472"/>
        <end position="493"/>
    </location>
</feature>
<feature type="transmembrane region" description="Helical" evidence="10">
    <location>
        <begin position="418"/>
        <end position="435"/>
    </location>
</feature>
<evidence type="ECO:0000256" key="10">
    <source>
        <dbReference type="RuleBase" id="RU367007"/>
    </source>
</evidence>
<evidence type="ECO:0000313" key="14">
    <source>
        <dbReference type="Proteomes" id="UP000469763"/>
    </source>
</evidence>
<organism evidence="13 14">
    <name type="scientific">Bifidobacterium avesanii</name>
    <dbReference type="NCBI Taxonomy" id="1798157"/>
    <lineage>
        <taxon>Bacteria</taxon>
        <taxon>Bacillati</taxon>
        <taxon>Actinomycetota</taxon>
        <taxon>Actinomycetes</taxon>
        <taxon>Bifidobacteriales</taxon>
        <taxon>Bifidobacteriaceae</taxon>
        <taxon>Bifidobacterium</taxon>
    </lineage>
</organism>
<name>A0A7K3TK46_9BIFI</name>
<evidence type="ECO:0000256" key="7">
    <source>
        <dbReference type="ARBA" id="ARBA00022989"/>
    </source>
</evidence>
<keyword evidence="4 10" id="KW-0328">Glycosyltransferase</keyword>
<dbReference type="AlphaFoldDB" id="A0A7K3TK46"/>
<dbReference type="Pfam" id="PF16192">
    <property type="entry name" value="PMT_4TMC"/>
    <property type="match status" value="1"/>
</dbReference>
<keyword evidence="10" id="KW-1003">Cell membrane</keyword>
<dbReference type="GO" id="GO:0005886">
    <property type="term" value="C:plasma membrane"/>
    <property type="evidence" value="ECO:0007669"/>
    <property type="project" value="UniProtKB-SubCell"/>
</dbReference>
<evidence type="ECO:0000259" key="12">
    <source>
        <dbReference type="Pfam" id="PF16192"/>
    </source>
</evidence>
<feature type="transmembrane region" description="Helical" evidence="10">
    <location>
        <begin position="273"/>
        <end position="296"/>
    </location>
</feature>
<dbReference type="Proteomes" id="UP000469763">
    <property type="component" value="Unassembled WGS sequence"/>
</dbReference>
<feature type="transmembrane region" description="Helical" evidence="10">
    <location>
        <begin position="441"/>
        <end position="460"/>
    </location>
</feature>
<feature type="transmembrane region" description="Helical" evidence="10">
    <location>
        <begin position="154"/>
        <end position="173"/>
    </location>
</feature>
<feature type="transmembrane region" description="Helical" evidence="10">
    <location>
        <begin position="235"/>
        <end position="253"/>
    </location>
</feature>
<feature type="domain" description="ArnT-like N-terminal" evidence="11">
    <location>
        <begin position="96"/>
        <end position="172"/>
    </location>
</feature>
<dbReference type="Pfam" id="PF02366">
    <property type="entry name" value="PMT"/>
    <property type="match status" value="1"/>
</dbReference>
<feature type="transmembrane region" description="Helical" evidence="10">
    <location>
        <begin position="103"/>
        <end position="124"/>
    </location>
</feature>
<dbReference type="InterPro" id="IPR003342">
    <property type="entry name" value="ArnT-like_N"/>
</dbReference>
<dbReference type="InterPro" id="IPR027005">
    <property type="entry name" value="PMT-like"/>
</dbReference>
<evidence type="ECO:0000256" key="2">
    <source>
        <dbReference type="ARBA" id="ARBA00004922"/>
    </source>
</evidence>
<dbReference type="GO" id="GO:0012505">
    <property type="term" value="C:endomembrane system"/>
    <property type="evidence" value="ECO:0007669"/>
    <property type="project" value="UniProtKB-SubCell"/>
</dbReference>
<feature type="transmembrane region" description="Helical" evidence="10">
    <location>
        <begin position="392"/>
        <end position="411"/>
    </location>
</feature>
<evidence type="ECO:0000256" key="4">
    <source>
        <dbReference type="ARBA" id="ARBA00022676"/>
    </source>
</evidence>
<feature type="transmembrane region" description="Helical" evidence="10">
    <location>
        <begin position="131"/>
        <end position="148"/>
    </location>
</feature>
<dbReference type="InterPro" id="IPR032421">
    <property type="entry name" value="PMT_4TMC"/>
</dbReference>
<comment type="similarity">
    <text evidence="3 10">Belongs to the glycosyltransferase 39 family.</text>
</comment>
<keyword evidence="8 10" id="KW-0472">Membrane</keyword>
<accession>A0A7K3TK46</accession>
<evidence type="ECO:0000259" key="11">
    <source>
        <dbReference type="Pfam" id="PF02366"/>
    </source>
</evidence>
<feature type="transmembrane region" description="Helical" evidence="10">
    <location>
        <begin position="211"/>
        <end position="229"/>
    </location>
</feature>
<keyword evidence="14" id="KW-1185">Reference proteome</keyword>
<keyword evidence="5 10" id="KW-0808">Transferase</keyword>
<dbReference type="UniPathway" id="UPA00378"/>
<evidence type="ECO:0000313" key="13">
    <source>
        <dbReference type="EMBL" id="NEG79044.1"/>
    </source>
</evidence>
<evidence type="ECO:0000256" key="5">
    <source>
        <dbReference type="ARBA" id="ARBA00022679"/>
    </source>
</evidence>
<comment type="function">
    <text evidence="10">Protein O-mannosyltransferase that catalyzes the transfer of a single mannose residue from a polyprenol phospho-mannosyl lipidic donor to the hydroxyl group of selected serine and threonine residues in acceptor proteins.</text>
</comment>
<dbReference type="EMBL" id="WHZY01000015">
    <property type="protein sequence ID" value="NEG79044.1"/>
    <property type="molecule type" value="Genomic_DNA"/>
</dbReference>
<evidence type="ECO:0000256" key="8">
    <source>
        <dbReference type="ARBA" id="ARBA00023136"/>
    </source>
</evidence>
<evidence type="ECO:0000256" key="9">
    <source>
        <dbReference type="ARBA" id="ARBA00093617"/>
    </source>
</evidence>
<evidence type="ECO:0000256" key="6">
    <source>
        <dbReference type="ARBA" id="ARBA00022692"/>
    </source>
</evidence>
<gene>
    <name evidence="13" type="ORF">GFD22_08710</name>
</gene>
<comment type="caution">
    <text evidence="13">The sequence shown here is derived from an EMBL/GenBank/DDBJ whole genome shotgun (WGS) entry which is preliminary data.</text>
</comment>
<evidence type="ECO:0000256" key="1">
    <source>
        <dbReference type="ARBA" id="ARBA00004127"/>
    </source>
</evidence>
<dbReference type="PANTHER" id="PTHR10050">
    <property type="entry name" value="DOLICHYL-PHOSPHATE-MANNOSE--PROTEIN MANNOSYLTRANSFERASE"/>
    <property type="match status" value="1"/>
</dbReference>
<dbReference type="OrthoDB" id="9776737at2"/>
<comment type="subcellular location">
    <subcellularLocation>
        <location evidence="10">Cell membrane</location>
    </subcellularLocation>
    <subcellularLocation>
        <location evidence="1">Endomembrane system</location>
        <topology evidence="1">Multi-pass membrane protein</topology>
    </subcellularLocation>
</comment>
<comment type="pathway">
    <text evidence="2 10">Protein modification; protein glycosylation.</text>
</comment>
<dbReference type="PANTHER" id="PTHR10050:SF46">
    <property type="entry name" value="PROTEIN O-MANNOSYL-TRANSFERASE 2"/>
    <property type="match status" value="1"/>
</dbReference>
<proteinExistence type="inferred from homology"/>
<keyword evidence="6 10" id="KW-0812">Transmembrane</keyword>
<sequence length="514" mass="57673">MPLLMAVFGGLLRFIRLGSPRAVVFDETYYVKDAYTMLMTGEPRNWPKDVGTAVSGENQVNALFAAGDTDHWLSSAEYVVHPPVGKWCIALGLKLFGGAGNPFAWRAATAVAGTLAILVLCRVALRLFRNLPIALMAGFLMSVDGLGITMSRTGLLDVFIMIFTLGALSLLLIHRDWARGRLREAYARDSRRRDARWLPGRDGWALDTRGPFIALSPWRAGAAVLLGLATGVKWSGTYFFAVFCVISVVWDAWERHKAGYRGWLGTGIWKDGLAAALYMVPIYALTYLAGWTSWFIHPDSYMHNWAANHPGEGVTWLPEGLRSFVEYHRQMWEFHTTLTAHHDYMANPLTWPLQVRPTSFYWEDHLTGAPGLCALSPESRCVAAITSIGNPFLWWLGSLCVIIGIIVAAFVKRGDWRIWAVLAGLLAGWLPWAQYLNRTTFTFYAIVILPAMVLAICYVADWLRDMLSPRAYHVTCGVALGVIGLAAVFWYPIWTAIPVPYEFWLSHMWFDSWI</sequence>
<dbReference type="GO" id="GO:0004169">
    <property type="term" value="F:dolichyl-phosphate-mannose-protein mannosyltransferase activity"/>
    <property type="evidence" value="ECO:0007669"/>
    <property type="project" value="UniProtKB-UniRule"/>
</dbReference>
<dbReference type="EC" id="2.4.1.-" evidence="10"/>
<evidence type="ECO:0000256" key="3">
    <source>
        <dbReference type="ARBA" id="ARBA00007222"/>
    </source>
</evidence>
<reference evidence="13 14" key="1">
    <citation type="submission" date="2019-10" db="EMBL/GenBank/DDBJ databases">
        <title>Bifidobacterium from non-human primates.</title>
        <authorList>
            <person name="Modesto M."/>
        </authorList>
    </citation>
    <scope>NUCLEOTIDE SEQUENCE [LARGE SCALE GENOMIC DNA]</scope>
    <source>
        <strain evidence="13 14">TREC</strain>
    </source>
</reference>
<keyword evidence="7 10" id="KW-1133">Transmembrane helix</keyword>
<feature type="domain" description="Protein O-mannosyl-transferase C-terminal four TM" evidence="12">
    <location>
        <begin position="321"/>
        <end position="513"/>
    </location>
</feature>